<name>A0A164SXW8_9CRUS</name>
<dbReference type="EMBL" id="LRGB01001904">
    <property type="protein sequence ID" value="KZS10051.1"/>
    <property type="molecule type" value="Genomic_DNA"/>
</dbReference>
<dbReference type="AlphaFoldDB" id="A0A164SXW8"/>
<accession>A0A164SXW8</accession>
<gene>
    <name evidence="1" type="ORF">APZ42_025571</name>
</gene>
<evidence type="ECO:0000313" key="1">
    <source>
        <dbReference type="EMBL" id="KZS10051.1"/>
    </source>
</evidence>
<reference evidence="1 2" key="1">
    <citation type="submission" date="2016-03" db="EMBL/GenBank/DDBJ databases">
        <title>EvidentialGene: Evidence-directed Construction of Genes on Genomes.</title>
        <authorList>
            <person name="Gilbert D.G."/>
            <person name="Choi J.-H."/>
            <person name="Mockaitis K."/>
            <person name="Colbourne J."/>
            <person name="Pfrender M."/>
        </authorList>
    </citation>
    <scope>NUCLEOTIDE SEQUENCE [LARGE SCALE GENOMIC DNA]</scope>
    <source>
        <strain evidence="1 2">Xinb3</strain>
        <tissue evidence="1">Complete organism</tissue>
    </source>
</reference>
<sequence>MWKTDNVNIPNNRSTALKRLYVLERRFNRDEDFSQKYDAVVKKYIGLKHAKLLTAEESRKESSKRRFLHHHRVKYLGSLDDEDVALKRALKLETLL</sequence>
<evidence type="ECO:0000313" key="2">
    <source>
        <dbReference type="Proteomes" id="UP000076858"/>
    </source>
</evidence>
<proteinExistence type="predicted"/>
<keyword evidence="2" id="KW-1185">Reference proteome</keyword>
<dbReference type="OrthoDB" id="10250284at2759"/>
<dbReference type="Proteomes" id="UP000076858">
    <property type="component" value="Unassembled WGS sequence"/>
</dbReference>
<comment type="caution">
    <text evidence="1">The sequence shown here is derived from an EMBL/GenBank/DDBJ whole genome shotgun (WGS) entry which is preliminary data.</text>
</comment>
<protein>
    <submittedName>
        <fullName evidence="1">Uncharacterized protein</fullName>
    </submittedName>
</protein>
<organism evidence="1 2">
    <name type="scientific">Daphnia magna</name>
    <dbReference type="NCBI Taxonomy" id="35525"/>
    <lineage>
        <taxon>Eukaryota</taxon>
        <taxon>Metazoa</taxon>
        <taxon>Ecdysozoa</taxon>
        <taxon>Arthropoda</taxon>
        <taxon>Crustacea</taxon>
        <taxon>Branchiopoda</taxon>
        <taxon>Diplostraca</taxon>
        <taxon>Cladocera</taxon>
        <taxon>Anomopoda</taxon>
        <taxon>Daphniidae</taxon>
        <taxon>Daphnia</taxon>
    </lineage>
</organism>